<sequence length="89" mass="9993">MCVGAAALGRGRHHTNRPPSQKAFSDFLSADTNGVSLWRGFLRAAINFLFINTPAETEKSVFRINWQSRRWRAPALIDTDERFWGSAAA</sequence>
<comment type="caution">
    <text evidence="1">The sequence shown here is derived from an EMBL/GenBank/DDBJ whole genome shotgun (WGS) entry which is preliminary data.</text>
</comment>
<keyword evidence="2" id="KW-1185">Reference proteome</keyword>
<dbReference type="EMBL" id="BGZK01000080">
    <property type="protein sequence ID" value="GBP16608.1"/>
    <property type="molecule type" value="Genomic_DNA"/>
</dbReference>
<reference evidence="1 2" key="1">
    <citation type="journal article" date="2019" name="Commun. Biol.">
        <title>The bagworm genome reveals a unique fibroin gene that provides high tensile strength.</title>
        <authorList>
            <person name="Kono N."/>
            <person name="Nakamura H."/>
            <person name="Ohtoshi R."/>
            <person name="Tomita M."/>
            <person name="Numata K."/>
            <person name="Arakawa K."/>
        </authorList>
    </citation>
    <scope>NUCLEOTIDE SEQUENCE [LARGE SCALE GENOMIC DNA]</scope>
</reference>
<protein>
    <submittedName>
        <fullName evidence="1">Uncharacterized protein</fullName>
    </submittedName>
</protein>
<gene>
    <name evidence="1" type="ORF">EVAR_19401_1</name>
</gene>
<proteinExistence type="predicted"/>
<accession>A0A4C1TRK8</accession>
<dbReference type="Proteomes" id="UP000299102">
    <property type="component" value="Unassembled WGS sequence"/>
</dbReference>
<organism evidence="1 2">
    <name type="scientific">Eumeta variegata</name>
    <name type="common">Bagworm moth</name>
    <name type="synonym">Eumeta japonica</name>
    <dbReference type="NCBI Taxonomy" id="151549"/>
    <lineage>
        <taxon>Eukaryota</taxon>
        <taxon>Metazoa</taxon>
        <taxon>Ecdysozoa</taxon>
        <taxon>Arthropoda</taxon>
        <taxon>Hexapoda</taxon>
        <taxon>Insecta</taxon>
        <taxon>Pterygota</taxon>
        <taxon>Neoptera</taxon>
        <taxon>Endopterygota</taxon>
        <taxon>Lepidoptera</taxon>
        <taxon>Glossata</taxon>
        <taxon>Ditrysia</taxon>
        <taxon>Tineoidea</taxon>
        <taxon>Psychidae</taxon>
        <taxon>Oiketicinae</taxon>
        <taxon>Eumeta</taxon>
    </lineage>
</organism>
<dbReference type="AlphaFoldDB" id="A0A4C1TRK8"/>
<name>A0A4C1TRK8_EUMVA</name>
<evidence type="ECO:0000313" key="2">
    <source>
        <dbReference type="Proteomes" id="UP000299102"/>
    </source>
</evidence>
<evidence type="ECO:0000313" key="1">
    <source>
        <dbReference type="EMBL" id="GBP16608.1"/>
    </source>
</evidence>